<feature type="transmembrane region" description="Helical" evidence="1">
    <location>
        <begin position="6"/>
        <end position="29"/>
    </location>
</feature>
<proteinExistence type="predicted"/>
<keyword evidence="1" id="KW-0812">Transmembrane</keyword>
<keyword evidence="3" id="KW-1185">Reference proteome</keyword>
<dbReference type="Proteomes" id="UP000371977">
    <property type="component" value="Unassembled WGS sequence"/>
</dbReference>
<organism evidence="2 3">
    <name type="scientific">Weissella muntiaci</name>
    <dbReference type="NCBI Taxonomy" id="2508881"/>
    <lineage>
        <taxon>Bacteria</taxon>
        <taxon>Bacillati</taxon>
        <taxon>Bacillota</taxon>
        <taxon>Bacilli</taxon>
        <taxon>Lactobacillales</taxon>
        <taxon>Lactobacillaceae</taxon>
        <taxon>Weissella</taxon>
    </lineage>
</organism>
<protein>
    <submittedName>
        <fullName evidence="2">Uncharacterized protein</fullName>
    </submittedName>
</protein>
<reference evidence="2 3" key="1">
    <citation type="submission" date="2019-01" db="EMBL/GenBank/DDBJ databases">
        <title>Weissella sp. nov., a novel lactic acid bacterium isolated from animal feces.</title>
        <authorList>
            <person name="Wang L.-T."/>
        </authorList>
    </citation>
    <scope>NUCLEOTIDE SEQUENCE [LARGE SCALE GENOMIC DNA]</scope>
    <source>
        <strain evidence="2 3">8H-2</strain>
    </source>
</reference>
<dbReference type="RefSeq" id="WP_148621942.1">
    <property type="nucleotide sequence ID" value="NZ_SDGZ01000007.1"/>
</dbReference>
<gene>
    <name evidence="2" type="ORF">ESZ50_02055</name>
</gene>
<dbReference type="AlphaFoldDB" id="A0A6C2CAJ7"/>
<evidence type="ECO:0000256" key="1">
    <source>
        <dbReference type="SAM" id="Phobius"/>
    </source>
</evidence>
<sequence>MKKYKVGAVVSLPSGVGLSIVVKLVFLLIRKGRIIMIKFKTGENVALPESKYPGVPGVVISYNNKTEKYLVRFNGVQQMYFSEDELVAWDKK</sequence>
<evidence type="ECO:0000313" key="2">
    <source>
        <dbReference type="EMBL" id="TYC50616.1"/>
    </source>
</evidence>
<name>A0A6C2CAJ7_9LACO</name>
<keyword evidence="1" id="KW-0472">Membrane</keyword>
<keyword evidence="1" id="KW-1133">Transmembrane helix</keyword>
<dbReference type="EMBL" id="SDGZ01000007">
    <property type="protein sequence ID" value="TYC50616.1"/>
    <property type="molecule type" value="Genomic_DNA"/>
</dbReference>
<evidence type="ECO:0000313" key="3">
    <source>
        <dbReference type="Proteomes" id="UP000371977"/>
    </source>
</evidence>
<comment type="caution">
    <text evidence="2">The sequence shown here is derived from an EMBL/GenBank/DDBJ whole genome shotgun (WGS) entry which is preliminary data.</text>
</comment>
<dbReference type="OrthoDB" id="5195275at2"/>
<accession>A0A6C2CAJ7</accession>